<dbReference type="Pfam" id="PF07699">
    <property type="entry name" value="Ephrin_rec_like"/>
    <property type="match status" value="1"/>
</dbReference>
<dbReference type="InterPro" id="IPR009030">
    <property type="entry name" value="Growth_fac_rcpt_cys_sf"/>
</dbReference>
<evidence type="ECO:0000313" key="4">
    <source>
        <dbReference type="Proteomes" id="UP000076420"/>
    </source>
</evidence>
<dbReference type="STRING" id="6526.A0A2C9MAM1"/>
<gene>
    <name evidence="3" type="primary">106068422</name>
</gene>
<organism evidence="3 4">
    <name type="scientific">Biomphalaria glabrata</name>
    <name type="common">Bloodfluke planorb</name>
    <name type="synonym">Freshwater snail</name>
    <dbReference type="NCBI Taxonomy" id="6526"/>
    <lineage>
        <taxon>Eukaryota</taxon>
        <taxon>Metazoa</taxon>
        <taxon>Spiralia</taxon>
        <taxon>Lophotrochozoa</taxon>
        <taxon>Mollusca</taxon>
        <taxon>Gastropoda</taxon>
        <taxon>Heterobranchia</taxon>
        <taxon>Euthyneura</taxon>
        <taxon>Panpulmonata</taxon>
        <taxon>Hygrophila</taxon>
        <taxon>Lymnaeoidea</taxon>
        <taxon>Planorbidae</taxon>
        <taxon>Biomphalaria</taxon>
    </lineage>
</organism>
<proteinExistence type="predicted"/>
<dbReference type="Gene3D" id="2.10.50.10">
    <property type="entry name" value="Tumor Necrosis Factor Receptor, subunit A, domain 2"/>
    <property type="match status" value="2"/>
</dbReference>
<reference evidence="3" key="1">
    <citation type="submission" date="2020-05" db="UniProtKB">
        <authorList>
            <consortium name="EnsemblMetazoa"/>
        </authorList>
    </citation>
    <scope>IDENTIFICATION</scope>
    <source>
        <strain evidence="3">BB02</strain>
    </source>
</reference>
<dbReference type="VEuPathDB" id="VectorBase:BGLAX_034339"/>
<evidence type="ECO:0000259" key="2">
    <source>
        <dbReference type="Pfam" id="PF07699"/>
    </source>
</evidence>
<evidence type="ECO:0000313" key="3">
    <source>
        <dbReference type="EnsemblMetazoa" id="BGLB040419-PA"/>
    </source>
</evidence>
<dbReference type="InterPro" id="IPR011641">
    <property type="entry name" value="Tyr-kin_ephrin_A/B_rcpt-like"/>
</dbReference>
<protein>
    <recommendedName>
        <fullName evidence="2">Tyrosine-protein kinase ephrin type A/B receptor-like domain-containing protein</fullName>
    </recommendedName>
</protein>
<keyword evidence="1" id="KW-0472">Membrane</keyword>
<dbReference type="KEGG" id="bgt:106068422"/>
<name>A0A2C9MAM1_BIOGL</name>
<dbReference type="AlphaFoldDB" id="A0A2C9MAM1"/>
<dbReference type="SMART" id="SM01411">
    <property type="entry name" value="Ephrin_rec_like"/>
    <property type="match status" value="2"/>
</dbReference>
<evidence type="ECO:0000256" key="1">
    <source>
        <dbReference type="SAM" id="Phobius"/>
    </source>
</evidence>
<dbReference type="Proteomes" id="UP000076420">
    <property type="component" value="Unassembled WGS sequence"/>
</dbReference>
<keyword evidence="1" id="KW-0812">Transmembrane</keyword>
<keyword evidence="1" id="KW-1133">Transmembrane helix</keyword>
<feature type="domain" description="Tyrosine-protein kinase ephrin type A/B receptor-like" evidence="2">
    <location>
        <begin position="117"/>
        <end position="154"/>
    </location>
</feature>
<dbReference type="OrthoDB" id="413581at2759"/>
<dbReference type="PANTHER" id="PTHR46967:SF2">
    <property type="entry name" value="SUSHI, VON WILLEBRAND FACTOR TYPE A, EGF AND PENTRAXIN DOMAIN-CONTAINING PROTEIN 1-LIKE"/>
    <property type="match status" value="1"/>
</dbReference>
<feature type="transmembrane region" description="Helical" evidence="1">
    <location>
        <begin position="211"/>
        <end position="231"/>
    </location>
</feature>
<dbReference type="PANTHER" id="PTHR46967">
    <property type="entry name" value="INSULIN-LIKE GROWTH FACTOR BINDING PROTEIN,N-TERMINAL"/>
    <property type="match status" value="1"/>
</dbReference>
<dbReference type="VEuPathDB" id="VectorBase:BGLB040419"/>
<dbReference type="EnsemblMetazoa" id="BGLB040419-RA">
    <property type="protein sequence ID" value="BGLB040419-PA"/>
    <property type="gene ID" value="BGLB040419"/>
</dbReference>
<dbReference type="SUPFAM" id="SSF57184">
    <property type="entry name" value="Growth factor receptor domain"/>
    <property type="match status" value="1"/>
</dbReference>
<accession>A0A2C9MAM1</accession>
<sequence>MPSSRNVSNQNPTWLVKTLILGDCGHSCTPGQEYTLVSRFKFRLGVSTCQRQACQYSSVTRFNASSANSTSCEPCPEGYYQNLSGKPLCNPCDVGTFCNSTGCSHCEDCDQGTEALVAGSNNCTLCKPGSYKESTSAENCKICKHGWFTTKSGSLECTECPVHYFCPTPDRDKQQCSPQALCPPGSAVPGWCPSPLYVKESDYDCKASSELIGIVVGSCIVFCLLVAFAAFKTVKRYRKRSQTIKIENAERRQLVSQEESSPPVYTGL</sequence>